<sequence length="101" mass="11906">MRQGTGPKKRWSTRDFKAGSKQVRALVRCWSGNKGFTQILLTHLKRTRGKKWVYGNSTPIPCKGHWFHVVYYAKANPKEKYYLKFFLSRSRSAEVLVQRWA</sequence>
<evidence type="ECO:0000313" key="1">
    <source>
        <dbReference type="EMBL" id="KAB2345636.1"/>
    </source>
</evidence>
<keyword evidence="2" id="KW-1185">Reference proteome</keyword>
<proteinExistence type="predicted"/>
<dbReference type="EMBL" id="WBMT01000013">
    <property type="protein sequence ID" value="KAB2345636.1"/>
    <property type="molecule type" value="Genomic_DNA"/>
</dbReference>
<comment type="caution">
    <text evidence="1">The sequence shown here is derived from an EMBL/GenBank/DDBJ whole genome shotgun (WGS) entry which is preliminary data.</text>
</comment>
<name>A0A6H9YRF1_9ACTN</name>
<evidence type="ECO:0000313" key="2">
    <source>
        <dbReference type="Proteomes" id="UP000468735"/>
    </source>
</evidence>
<dbReference type="AlphaFoldDB" id="A0A6H9YRF1"/>
<protein>
    <submittedName>
        <fullName evidence="1">Uncharacterized protein</fullName>
    </submittedName>
</protein>
<reference evidence="1 2" key="1">
    <citation type="submission" date="2019-09" db="EMBL/GenBank/DDBJ databases">
        <title>Actinomadura physcomitrii sp. nov., a novel actinomycete isolated from moss [Physcomitrium sphaericum (Ludw) Fuernr].</title>
        <authorList>
            <person name="Zhuang X."/>
            <person name="Liu C."/>
        </authorList>
    </citation>
    <scope>NUCLEOTIDE SEQUENCE [LARGE SCALE GENOMIC DNA]</scope>
    <source>
        <strain evidence="1 2">HMC1</strain>
    </source>
</reference>
<accession>A0A6H9YRF1</accession>
<gene>
    <name evidence="1" type="ORF">F8566_27245</name>
</gene>
<organism evidence="1 2">
    <name type="scientific">Actinomadura rudentiformis</name>
    <dbReference type="NCBI Taxonomy" id="359158"/>
    <lineage>
        <taxon>Bacteria</taxon>
        <taxon>Bacillati</taxon>
        <taxon>Actinomycetota</taxon>
        <taxon>Actinomycetes</taxon>
        <taxon>Streptosporangiales</taxon>
        <taxon>Thermomonosporaceae</taxon>
        <taxon>Actinomadura</taxon>
    </lineage>
</organism>
<dbReference type="RefSeq" id="WP_151564599.1">
    <property type="nucleotide sequence ID" value="NZ_WBMT01000013.1"/>
</dbReference>
<dbReference type="Proteomes" id="UP000468735">
    <property type="component" value="Unassembled WGS sequence"/>
</dbReference>